<proteinExistence type="predicted"/>
<accession>A0A8B6FXJ5</accession>
<sequence length="481" mass="54847">MDLSDVQEKLYPQKIILDININTVTGEPVPAGTEICVYFGRQDPNHYTPGDLIDNFPLPRQVKIIDESLYRLGKSCICSKELNLQSVTTNYFLLFTTELKDGPLVSGLELRHHVKCCVFTDLREVKIRTRIDNSQFSDTFSTIFLFEKIQDNQMVFSVLGRHSTVSRSKAGRLEYKDQDSGFSDSDLESCVSTLAVGKSKTSNIKHISEGNKTLPKKTKPRRIRRLSTQNNEIQNYIRQISDVTNTPKQTKPRRIPILSTQDDFFKNSTDDSDITSNCSSGEYVGVRLDIEKTANIQHISEHNNTPPKQNKQRRIRRLSTQDDFSKNSIDDSDTTSGRSSGEYVDVKFDIEKIPPIPERTYLNPPIVQKDHQSKYDTYIASTEHLKAGEGANVKLETNINKSEKISVSTSKRDIRSITIIQLGILLKNFKLYKFAEICCENQIDGDFFMDMTAEILKQEPFNLNSFEMLKVTKLQSGWNPK</sequence>
<feature type="compositionally biased region" description="Polar residues" evidence="1">
    <location>
        <begin position="300"/>
        <end position="309"/>
    </location>
</feature>
<organism evidence="2 3">
    <name type="scientific">Mytilus galloprovincialis</name>
    <name type="common">Mediterranean mussel</name>
    <dbReference type="NCBI Taxonomy" id="29158"/>
    <lineage>
        <taxon>Eukaryota</taxon>
        <taxon>Metazoa</taxon>
        <taxon>Spiralia</taxon>
        <taxon>Lophotrochozoa</taxon>
        <taxon>Mollusca</taxon>
        <taxon>Bivalvia</taxon>
        <taxon>Autobranchia</taxon>
        <taxon>Pteriomorphia</taxon>
        <taxon>Mytilida</taxon>
        <taxon>Mytiloidea</taxon>
        <taxon>Mytilidae</taxon>
        <taxon>Mytilinae</taxon>
        <taxon>Mytilus</taxon>
    </lineage>
</organism>
<evidence type="ECO:0000256" key="1">
    <source>
        <dbReference type="SAM" id="MobiDB-lite"/>
    </source>
</evidence>
<dbReference type="Gene3D" id="1.10.150.50">
    <property type="entry name" value="Transcription Factor, Ets-1"/>
    <property type="match status" value="1"/>
</dbReference>
<dbReference type="AlphaFoldDB" id="A0A8B6FXJ5"/>
<keyword evidence="3" id="KW-1185">Reference proteome</keyword>
<evidence type="ECO:0000313" key="2">
    <source>
        <dbReference type="EMBL" id="VDI56016.1"/>
    </source>
</evidence>
<feature type="compositionally biased region" description="Basic and acidic residues" evidence="1">
    <location>
        <begin position="319"/>
        <end position="329"/>
    </location>
</feature>
<evidence type="ECO:0000313" key="3">
    <source>
        <dbReference type="Proteomes" id="UP000596742"/>
    </source>
</evidence>
<gene>
    <name evidence="2" type="ORF">MGAL_10B091706</name>
</gene>
<reference evidence="2" key="1">
    <citation type="submission" date="2018-11" db="EMBL/GenBank/DDBJ databases">
        <authorList>
            <person name="Alioto T."/>
            <person name="Alioto T."/>
        </authorList>
    </citation>
    <scope>NUCLEOTIDE SEQUENCE</scope>
</reference>
<name>A0A8B6FXJ5_MYTGA</name>
<feature type="region of interest" description="Disordered" evidence="1">
    <location>
        <begin position="300"/>
        <end position="340"/>
    </location>
</feature>
<comment type="caution">
    <text evidence="2">The sequence shown here is derived from an EMBL/GenBank/DDBJ whole genome shotgun (WGS) entry which is preliminary data.</text>
</comment>
<dbReference type="OrthoDB" id="6163040at2759"/>
<dbReference type="Proteomes" id="UP000596742">
    <property type="component" value="Unassembled WGS sequence"/>
</dbReference>
<protein>
    <recommendedName>
        <fullName evidence="4">CABIT domain-containing protein</fullName>
    </recommendedName>
</protein>
<evidence type="ECO:0008006" key="4">
    <source>
        <dbReference type="Google" id="ProtNLM"/>
    </source>
</evidence>
<dbReference type="EMBL" id="UYJE01007556">
    <property type="protein sequence ID" value="VDI56016.1"/>
    <property type="molecule type" value="Genomic_DNA"/>
</dbReference>
<dbReference type="InterPro" id="IPR013761">
    <property type="entry name" value="SAM/pointed_sf"/>
</dbReference>